<evidence type="ECO:0000256" key="4">
    <source>
        <dbReference type="ARBA" id="ARBA00022840"/>
    </source>
</evidence>
<name>A0A917FBK2_9PROT</name>
<dbReference type="Pfam" id="PF08245">
    <property type="entry name" value="Mur_ligase_M"/>
    <property type="match status" value="1"/>
</dbReference>
<evidence type="ECO:0000256" key="1">
    <source>
        <dbReference type="ARBA" id="ARBA00008276"/>
    </source>
</evidence>
<evidence type="ECO:0000256" key="2">
    <source>
        <dbReference type="ARBA" id="ARBA00022598"/>
    </source>
</evidence>
<dbReference type="InterPro" id="IPR036565">
    <property type="entry name" value="Mur-like_cat_sf"/>
</dbReference>
<gene>
    <name evidence="6" type="ORF">GCM10011332_15250</name>
</gene>
<comment type="similarity">
    <text evidence="1">Belongs to the folylpolyglutamate synthase family.</text>
</comment>
<sequence length="375" mass="42308">MNYNHALDLIFESYIAVKPLLKGRLDRDVRNPHIILNMARQLDLIPPADKILKVTGSKGKGTVARLCASSLEPFGKVGLVISPEEIDHTDRMRINGQPIPQDRFIACFEKIWTQIKIPSAPDYLSPYGLFLLIALHWFKEENVDLFVIETGRGVRFDEGGQIPAHTGVVTSIFFEHGDYLGPTLDDIRADKLSISETCDHLVIGARDTKTPNLAYPHWYELARQSATEALRAFRGRAIDIIDIPCASFATRQDVNRTLMYEGMIARDSADEAFLQRLMQDHNGQVHFYLSLPDDKDFDGIMDLLQKTGATVSQIILTGERGFLSYEKAKQHQVAYQGDFNDVCALQSGLDLPQTGLIYFIGTQTYLRLIKRAYFI</sequence>
<evidence type="ECO:0000259" key="5">
    <source>
        <dbReference type="Pfam" id="PF08245"/>
    </source>
</evidence>
<dbReference type="InterPro" id="IPR013221">
    <property type="entry name" value="Mur_ligase_cen"/>
</dbReference>
<protein>
    <recommendedName>
        <fullName evidence="5">Mur ligase central domain-containing protein</fullName>
    </recommendedName>
</protein>
<proteinExistence type="inferred from homology"/>
<dbReference type="GO" id="GO:0004326">
    <property type="term" value="F:tetrahydrofolylpolyglutamate synthase activity"/>
    <property type="evidence" value="ECO:0007669"/>
    <property type="project" value="InterPro"/>
</dbReference>
<dbReference type="PANTHER" id="PTHR11136">
    <property type="entry name" value="FOLYLPOLYGLUTAMATE SYNTHASE-RELATED"/>
    <property type="match status" value="1"/>
</dbReference>
<dbReference type="AlphaFoldDB" id="A0A917FBK2"/>
<dbReference type="GO" id="GO:0008841">
    <property type="term" value="F:dihydrofolate synthase activity"/>
    <property type="evidence" value="ECO:0007669"/>
    <property type="project" value="TreeGrafter"/>
</dbReference>
<feature type="domain" description="Mur ligase central" evidence="5">
    <location>
        <begin position="54"/>
        <end position="208"/>
    </location>
</feature>
<reference evidence="6" key="2">
    <citation type="submission" date="2020-09" db="EMBL/GenBank/DDBJ databases">
        <authorList>
            <person name="Sun Q."/>
            <person name="Zhou Y."/>
        </authorList>
    </citation>
    <scope>NUCLEOTIDE SEQUENCE</scope>
    <source>
        <strain evidence="6">CGMCC 1.15254</strain>
    </source>
</reference>
<keyword evidence="2" id="KW-0436">Ligase</keyword>
<dbReference type="Gene3D" id="3.40.1190.10">
    <property type="entry name" value="Mur-like, catalytic domain"/>
    <property type="match status" value="1"/>
</dbReference>
<keyword evidence="4" id="KW-0067">ATP-binding</keyword>
<reference evidence="6" key="1">
    <citation type="journal article" date="2014" name="Int. J. Syst. Evol. Microbiol.">
        <title>Complete genome sequence of Corynebacterium casei LMG S-19264T (=DSM 44701T), isolated from a smear-ripened cheese.</title>
        <authorList>
            <consortium name="US DOE Joint Genome Institute (JGI-PGF)"/>
            <person name="Walter F."/>
            <person name="Albersmeier A."/>
            <person name="Kalinowski J."/>
            <person name="Ruckert C."/>
        </authorList>
    </citation>
    <scope>NUCLEOTIDE SEQUENCE</scope>
    <source>
        <strain evidence="6">CGMCC 1.15254</strain>
    </source>
</reference>
<evidence type="ECO:0000313" key="6">
    <source>
        <dbReference type="EMBL" id="GGF62362.1"/>
    </source>
</evidence>
<keyword evidence="7" id="KW-1185">Reference proteome</keyword>
<dbReference type="GO" id="GO:0005829">
    <property type="term" value="C:cytosol"/>
    <property type="evidence" value="ECO:0007669"/>
    <property type="project" value="TreeGrafter"/>
</dbReference>
<keyword evidence="3" id="KW-0547">Nucleotide-binding</keyword>
<accession>A0A917FBK2</accession>
<organism evidence="6 7">
    <name type="scientific">Terasakiella brassicae</name>
    <dbReference type="NCBI Taxonomy" id="1634917"/>
    <lineage>
        <taxon>Bacteria</taxon>
        <taxon>Pseudomonadati</taxon>
        <taxon>Pseudomonadota</taxon>
        <taxon>Alphaproteobacteria</taxon>
        <taxon>Rhodospirillales</taxon>
        <taxon>Terasakiellaceae</taxon>
        <taxon>Terasakiella</taxon>
    </lineage>
</organism>
<dbReference type="PANTHER" id="PTHR11136:SF0">
    <property type="entry name" value="DIHYDROFOLATE SYNTHETASE-RELATED"/>
    <property type="match status" value="1"/>
</dbReference>
<dbReference type="RefSeq" id="WP_188663513.1">
    <property type="nucleotide sequence ID" value="NZ_BMHV01000009.1"/>
</dbReference>
<dbReference type="EMBL" id="BMHV01000009">
    <property type="protein sequence ID" value="GGF62362.1"/>
    <property type="molecule type" value="Genomic_DNA"/>
</dbReference>
<dbReference type="GO" id="GO:0005524">
    <property type="term" value="F:ATP binding"/>
    <property type="evidence" value="ECO:0007669"/>
    <property type="project" value="UniProtKB-KW"/>
</dbReference>
<comment type="caution">
    <text evidence="6">The sequence shown here is derived from an EMBL/GenBank/DDBJ whole genome shotgun (WGS) entry which is preliminary data.</text>
</comment>
<dbReference type="Proteomes" id="UP000632498">
    <property type="component" value="Unassembled WGS sequence"/>
</dbReference>
<evidence type="ECO:0000313" key="7">
    <source>
        <dbReference type="Proteomes" id="UP000632498"/>
    </source>
</evidence>
<evidence type="ECO:0000256" key="3">
    <source>
        <dbReference type="ARBA" id="ARBA00022741"/>
    </source>
</evidence>
<dbReference type="SUPFAM" id="SSF53623">
    <property type="entry name" value="MurD-like peptide ligases, catalytic domain"/>
    <property type="match status" value="1"/>
</dbReference>
<dbReference type="InterPro" id="IPR001645">
    <property type="entry name" value="Folylpolyglutamate_synth"/>
</dbReference>